<protein>
    <submittedName>
        <fullName evidence="1">Uncharacterized protein</fullName>
    </submittedName>
</protein>
<sequence>MVAVLHKDLEKYSGKRKHNSQMKKFENTGLMKRLREVQEWEWELIDHALDRLVEKGIRASKKDVISTIYNCSIIEYRIVYNRRLGLYEERVILRSKATVNRCYNLNVVFSLTTKNIVTVWINHVKDRHSTLDWSIYDKNMKVLGV</sequence>
<evidence type="ECO:0000313" key="2">
    <source>
        <dbReference type="Proteomes" id="UP000827751"/>
    </source>
</evidence>
<dbReference type="Proteomes" id="UP000827751">
    <property type="component" value="Segment"/>
</dbReference>
<reference evidence="1 2" key="1">
    <citation type="submission" date="2021-10" db="EMBL/GenBank/DDBJ databases">
        <authorList>
            <person name="Lavering E.D."/>
            <person name="James R."/>
            <person name="Fairhom J.D."/>
            <person name="Ogilvie B.H."/>
            <person name="Thurgood T.L."/>
            <person name="Robison R.A."/>
            <person name="Grose J.H."/>
        </authorList>
    </citation>
    <scope>NUCLEOTIDE SEQUENCE [LARGE SCALE GENOMIC DNA]</scope>
</reference>
<gene>
    <name evidence="1" type="ORF">CHEWBECCA_56</name>
</gene>
<keyword evidence="2" id="KW-1185">Reference proteome</keyword>
<proteinExistence type="predicted"/>
<name>A0AAE8YMP5_9CAUD</name>
<evidence type="ECO:0000313" key="1">
    <source>
        <dbReference type="EMBL" id="UGO46139.1"/>
    </source>
</evidence>
<dbReference type="EMBL" id="OK499972">
    <property type="protein sequence ID" value="UGO46139.1"/>
    <property type="molecule type" value="Genomic_DNA"/>
</dbReference>
<accession>A0AAE8YMP5</accession>
<organism evidence="1 2">
    <name type="scientific">Bacillus phage vB_BanS_Chewbecca</name>
    <dbReference type="NCBI Taxonomy" id="2894786"/>
    <lineage>
        <taxon>Viruses</taxon>
        <taxon>Duplodnaviria</taxon>
        <taxon>Heunggongvirae</taxon>
        <taxon>Uroviricota</taxon>
        <taxon>Caudoviricetes</taxon>
        <taxon>Joanripponvirinae</taxon>
        <taxon>Tsamsavirus</taxon>
        <taxon>Tsamsavirus chewbecca</taxon>
    </lineage>
</organism>